<proteinExistence type="predicted"/>
<dbReference type="InterPro" id="IPR043132">
    <property type="entry name" value="BCAT-like_C"/>
</dbReference>
<reference evidence="1" key="1">
    <citation type="submission" date="2020-04" db="EMBL/GenBank/DDBJ databases">
        <title>Analysis of mating type loci in Filobasidium floriforme.</title>
        <authorList>
            <person name="Nowrousian M."/>
        </authorList>
    </citation>
    <scope>NUCLEOTIDE SEQUENCE</scope>
    <source>
        <strain evidence="1">CBS 6242</strain>
    </source>
</reference>
<dbReference type="AlphaFoldDB" id="A0A8K0JLN0"/>
<dbReference type="OrthoDB" id="64220at2759"/>
<sequence>MAGHPMHIPLHILSDPSFGFLTTMRCAVTMTQVCNIPLLEEHLDRLESVWASYENAMQGSSSFRMRLKSQIQDFVKEQSPADYRLRAVLSTGGQLDLQAVPLPASSPPFATHPDQLGLARYDVLLNPESCTSGKTYEDLYRIKTTRREIYELPLQQTKDLARQAGIAIPFDTIMHWQQPGSTARENDLVSETSFANIAVHVPLGDGSPEWLTPEESDTVPFLSGVMRRHLLERGVLRTGRITVRDFERWVAEGRRVIGMNGLKGVWEANVLSLQM</sequence>
<evidence type="ECO:0000313" key="2">
    <source>
        <dbReference type="Proteomes" id="UP000812966"/>
    </source>
</evidence>
<dbReference type="SUPFAM" id="SSF56752">
    <property type="entry name" value="D-aminoacid aminotransferase-like PLP-dependent enzymes"/>
    <property type="match status" value="1"/>
</dbReference>
<dbReference type="Gene3D" id="3.30.470.10">
    <property type="match status" value="1"/>
</dbReference>
<accession>A0A8K0JLN0</accession>
<dbReference type="Gene3D" id="3.20.10.10">
    <property type="entry name" value="D-amino Acid Aminotransferase, subunit A, domain 2"/>
    <property type="match status" value="1"/>
</dbReference>
<protein>
    <submittedName>
        <fullName evidence="1">Uncharacterized protein</fullName>
    </submittedName>
</protein>
<dbReference type="Proteomes" id="UP000812966">
    <property type="component" value="Unassembled WGS sequence"/>
</dbReference>
<dbReference type="EMBL" id="JABELV010000055">
    <property type="protein sequence ID" value="KAG7549015.1"/>
    <property type="molecule type" value="Genomic_DNA"/>
</dbReference>
<comment type="caution">
    <text evidence="1">The sequence shown here is derived from an EMBL/GenBank/DDBJ whole genome shotgun (WGS) entry which is preliminary data.</text>
</comment>
<dbReference type="GO" id="GO:0003824">
    <property type="term" value="F:catalytic activity"/>
    <property type="evidence" value="ECO:0007669"/>
    <property type="project" value="InterPro"/>
</dbReference>
<gene>
    <name evidence="1" type="ORF">FFLO_03128</name>
</gene>
<name>A0A8K0JLN0_9TREE</name>
<organism evidence="1 2">
    <name type="scientific">Filobasidium floriforme</name>
    <dbReference type="NCBI Taxonomy" id="5210"/>
    <lineage>
        <taxon>Eukaryota</taxon>
        <taxon>Fungi</taxon>
        <taxon>Dikarya</taxon>
        <taxon>Basidiomycota</taxon>
        <taxon>Agaricomycotina</taxon>
        <taxon>Tremellomycetes</taxon>
        <taxon>Filobasidiales</taxon>
        <taxon>Filobasidiaceae</taxon>
        <taxon>Filobasidium</taxon>
    </lineage>
</organism>
<keyword evidence="2" id="KW-1185">Reference proteome</keyword>
<dbReference type="InterPro" id="IPR036038">
    <property type="entry name" value="Aminotransferase-like"/>
</dbReference>
<dbReference type="InterPro" id="IPR043131">
    <property type="entry name" value="BCAT-like_N"/>
</dbReference>
<evidence type="ECO:0000313" key="1">
    <source>
        <dbReference type="EMBL" id="KAG7549015.1"/>
    </source>
</evidence>